<dbReference type="SUPFAM" id="SSF160363">
    <property type="entry name" value="MTH889-like"/>
    <property type="match status" value="1"/>
</dbReference>
<dbReference type="PANTHER" id="PTHR42240:SF1">
    <property type="entry name" value="DUF211 DOMAIN-CONTAINING PROTEIN"/>
    <property type="match status" value="1"/>
</dbReference>
<evidence type="ECO:0008006" key="3">
    <source>
        <dbReference type="Google" id="ProtNLM"/>
    </source>
</evidence>
<dbReference type="PANTHER" id="PTHR42240">
    <property type="entry name" value="DUF211 DOMAIN-CONTAINING PROTEIN"/>
    <property type="match status" value="1"/>
</dbReference>
<reference evidence="1 2" key="1">
    <citation type="journal article" date="2016" name="Sci. Rep.">
        <title>Metabolic traits of an uncultured archaeal lineage -MSBL1- from brine pools of the Red Sea.</title>
        <authorList>
            <person name="Mwirichia R."/>
            <person name="Alam I."/>
            <person name="Rashid M."/>
            <person name="Vinu M."/>
            <person name="Ba-Alawi W."/>
            <person name="Anthony Kamau A."/>
            <person name="Kamanda Ngugi D."/>
            <person name="Goker M."/>
            <person name="Klenk H.P."/>
            <person name="Bajic V."/>
            <person name="Stingl U."/>
        </authorList>
    </citation>
    <scope>NUCLEOTIDE SEQUENCE [LARGE SCALE GENOMIC DNA]</scope>
    <source>
        <strain evidence="1">SCGC-AAA259A05</strain>
    </source>
</reference>
<protein>
    <recommendedName>
        <fullName evidence="3">DUF211 domain-containing protein</fullName>
    </recommendedName>
</protein>
<dbReference type="PATRIC" id="fig|1698259.3.peg.1220"/>
<gene>
    <name evidence="1" type="ORF">AKJ57_04515</name>
</gene>
<dbReference type="AlphaFoldDB" id="A0A133U794"/>
<comment type="caution">
    <text evidence="1">The sequence shown here is derived from an EMBL/GenBank/DDBJ whole genome shotgun (WGS) entry which is preliminary data.</text>
</comment>
<dbReference type="Gene3D" id="3.30.70.1340">
    <property type="entry name" value="MTH889-like domain"/>
    <property type="match status" value="1"/>
</dbReference>
<sequence>MAEEASEGSRIWRIVLDVLKPHDPSLPEFAEKLGAMEGVEGVDVALLEIDKETETLKITVDGELDYSKIRSKIEEWGGVVHSVDEVVVGQKSIR</sequence>
<accession>A0A133U794</accession>
<evidence type="ECO:0000313" key="2">
    <source>
        <dbReference type="Proteomes" id="UP000070163"/>
    </source>
</evidence>
<dbReference type="InterPro" id="IPR023129">
    <property type="entry name" value="MTH889-like_dom_sf"/>
</dbReference>
<proteinExistence type="predicted"/>
<evidence type="ECO:0000313" key="1">
    <source>
        <dbReference type="EMBL" id="KXA90057.1"/>
    </source>
</evidence>
<dbReference type="Pfam" id="PF02680">
    <property type="entry name" value="DUF211"/>
    <property type="match status" value="1"/>
</dbReference>
<name>A0A133U794_9EURY</name>
<dbReference type="EMBL" id="LHXJ01000056">
    <property type="protein sequence ID" value="KXA90057.1"/>
    <property type="molecule type" value="Genomic_DNA"/>
</dbReference>
<dbReference type="InterPro" id="IPR003831">
    <property type="entry name" value="DUF211"/>
</dbReference>
<keyword evidence="2" id="KW-1185">Reference proteome</keyword>
<dbReference type="Proteomes" id="UP000070163">
    <property type="component" value="Unassembled WGS sequence"/>
</dbReference>
<organism evidence="1 2">
    <name type="scientific">candidate division MSBL1 archaeon SCGC-AAA259A05</name>
    <dbReference type="NCBI Taxonomy" id="1698259"/>
    <lineage>
        <taxon>Archaea</taxon>
        <taxon>Methanobacteriati</taxon>
        <taxon>Methanobacteriota</taxon>
        <taxon>candidate division MSBL1</taxon>
    </lineage>
</organism>